<dbReference type="EMBL" id="JAGETZ010000001">
    <property type="protein sequence ID" value="MBO2007777.1"/>
    <property type="molecule type" value="Genomic_DNA"/>
</dbReference>
<dbReference type="Proteomes" id="UP000664369">
    <property type="component" value="Unassembled WGS sequence"/>
</dbReference>
<keyword evidence="3" id="KW-1185">Reference proteome</keyword>
<dbReference type="Gene3D" id="3.90.550.10">
    <property type="entry name" value="Spore Coat Polysaccharide Biosynthesis Protein SpsA, Chain A"/>
    <property type="match status" value="1"/>
</dbReference>
<feature type="domain" description="Glycosyltransferase 2-like" evidence="1">
    <location>
        <begin position="7"/>
        <end position="131"/>
    </location>
</feature>
<dbReference type="Pfam" id="PF00535">
    <property type="entry name" value="Glycos_transf_2"/>
    <property type="match status" value="1"/>
</dbReference>
<gene>
    <name evidence="2" type="ORF">J4E00_01855</name>
</gene>
<evidence type="ECO:0000313" key="2">
    <source>
        <dbReference type="EMBL" id="MBO2007777.1"/>
    </source>
</evidence>
<evidence type="ECO:0000259" key="1">
    <source>
        <dbReference type="Pfam" id="PF00535"/>
    </source>
</evidence>
<reference evidence="2 3" key="1">
    <citation type="submission" date="2021-03" db="EMBL/GenBank/DDBJ databases">
        <authorList>
            <person name="Kim M.K."/>
        </authorList>
    </citation>
    <scope>NUCLEOTIDE SEQUENCE [LARGE SCALE GENOMIC DNA]</scope>
    <source>
        <strain evidence="2 3">BT442</strain>
    </source>
</reference>
<evidence type="ECO:0000313" key="3">
    <source>
        <dbReference type="Proteomes" id="UP000664369"/>
    </source>
</evidence>
<dbReference type="CDD" id="cd00761">
    <property type="entry name" value="Glyco_tranf_GTA_type"/>
    <property type="match status" value="1"/>
</dbReference>
<accession>A0ABS3Q9F8</accession>
<organism evidence="2 3">
    <name type="scientific">Hymenobacter negativus</name>
    <dbReference type="NCBI Taxonomy" id="2795026"/>
    <lineage>
        <taxon>Bacteria</taxon>
        <taxon>Pseudomonadati</taxon>
        <taxon>Bacteroidota</taxon>
        <taxon>Cytophagia</taxon>
        <taxon>Cytophagales</taxon>
        <taxon>Hymenobacteraceae</taxon>
        <taxon>Hymenobacter</taxon>
    </lineage>
</organism>
<sequence>MQTGLVSIIIPTYNRAHLVADAIRSVLTQDYPYKQLIIIDDGSTDDTRRVVSSFAEVEYYYQDNQGQAAARNAGLRRCRGEYIASLDSDDIWDPTFLSSGLRQMQPEVNLVFMNWQVSNSHNGLEIFFQRAAARRRYFTRAVGDWWHLDAAQSRRLMLETCPAPSSALIIRRSAMPESWNEQMLIADDWCLLLDIVMNQPTTVLFTMVPHWLKRVHGENIYDGRDYVAVAEELSSHDEPLLLLRYRSQLSRREVVIFRQRQAEHHVNYAYNSYKVRDKAALLRHMATAFQLAPLATGWRIAHEVLNYGRTYFAKTPIKIPARRYAPSA</sequence>
<dbReference type="InterPro" id="IPR001173">
    <property type="entry name" value="Glyco_trans_2-like"/>
</dbReference>
<comment type="caution">
    <text evidence="2">The sequence shown here is derived from an EMBL/GenBank/DDBJ whole genome shotgun (WGS) entry which is preliminary data.</text>
</comment>
<dbReference type="PANTHER" id="PTHR22916">
    <property type="entry name" value="GLYCOSYLTRANSFERASE"/>
    <property type="match status" value="1"/>
</dbReference>
<protein>
    <submittedName>
        <fullName evidence="2">Glycosyltransferase family 2 protein</fullName>
    </submittedName>
</protein>
<dbReference type="InterPro" id="IPR029044">
    <property type="entry name" value="Nucleotide-diphossugar_trans"/>
</dbReference>
<proteinExistence type="predicted"/>
<name>A0ABS3Q9F8_9BACT</name>
<dbReference type="SUPFAM" id="SSF53448">
    <property type="entry name" value="Nucleotide-diphospho-sugar transferases"/>
    <property type="match status" value="1"/>
</dbReference>
<dbReference type="RefSeq" id="WP_208173307.1">
    <property type="nucleotide sequence ID" value="NZ_JAGETZ010000001.1"/>
</dbReference>